<evidence type="ECO:0000313" key="2">
    <source>
        <dbReference type="Proteomes" id="UP001150603"/>
    </source>
</evidence>
<name>A0ACC1J109_9FUNG</name>
<comment type="caution">
    <text evidence="1">The sequence shown here is derived from an EMBL/GenBank/DDBJ whole genome shotgun (WGS) entry which is preliminary data.</text>
</comment>
<organism evidence="1 2">
    <name type="scientific">Linderina macrospora</name>
    <dbReference type="NCBI Taxonomy" id="4868"/>
    <lineage>
        <taxon>Eukaryota</taxon>
        <taxon>Fungi</taxon>
        <taxon>Fungi incertae sedis</taxon>
        <taxon>Zoopagomycota</taxon>
        <taxon>Kickxellomycotina</taxon>
        <taxon>Kickxellomycetes</taxon>
        <taxon>Kickxellales</taxon>
        <taxon>Kickxellaceae</taxon>
        <taxon>Linderina</taxon>
    </lineage>
</organism>
<evidence type="ECO:0000313" key="1">
    <source>
        <dbReference type="EMBL" id="KAJ1933460.1"/>
    </source>
</evidence>
<sequence length="143" mass="16453">TDPFALSADRFSEVIEQALGEPERVDRKVLGKMLRVVIEAIDVGNSQDKFAWKCLAKLLAHFSATDPVERDRAMDNVWGCWMSTYLSPHMFVFDKKPSHLQVYKAVCLKFISDLYPDHPAQLLLDNSLSAKQRKFTRRLLKKL</sequence>
<dbReference type="EMBL" id="JANBPW010005058">
    <property type="protein sequence ID" value="KAJ1933460.1"/>
    <property type="molecule type" value="Genomic_DNA"/>
</dbReference>
<gene>
    <name evidence="1" type="ORF">FBU59_006020</name>
</gene>
<feature type="non-terminal residue" evidence="1">
    <location>
        <position position="1"/>
    </location>
</feature>
<keyword evidence="2" id="KW-1185">Reference proteome</keyword>
<protein>
    <submittedName>
        <fullName evidence="1">Uncharacterized protein</fullName>
    </submittedName>
</protein>
<reference evidence="1" key="1">
    <citation type="submission" date="2022-07" db="EMBL/GenBank/DDBJ databases">
        <title>Phylogenomic reconstructions and comparative analyses of Kickxellomycotina fungi.</title>
        <authorList>
            <person name="Reynolds N.K."/>
            <person name="Stajich J.E."/>
            <person name="Barry K."/>
            <person name="Grigoriev I.V."/>
            <person name="Crous P."/>
            <person name="Smith M.E."/>
        </authorList>
    </citation>
    <scope>NUCLEOTIDE SEQUENCE</scope>
    <source>
        <strain evidence="1">NRRL 5244</strain>
    </source>
</reference>
<dbReference type="Proteomes" id="UP001150603">
    <property type="component" value="Unassembled WGS sequence"/>
</dbReference>
<accession>A0ACC1J109</accession>
<proteinExistence type="predicted"/>